<dbReference type="Gene3D" id="3.40.50.150">
    <property type="entry name" value="Vaccinia Virus protein VP39"/>
    <property type="match status" value="1"/>
</dbReference>
<evidence type="ECO:0000313" key="1">
    <source>
        <dbReference type="EMBL" id="GIF02770.1"/>
    </source>
</evidence>
<organism evidence="1 2">
    <name type="scientific">Actinoplanes siamensis</name>
    <dbReference type="NCBI Taxonomy" id="1223317"/>
    <lineage>
        <taxon>Bacteria</taxon>
        <taxon>Bacillati</taxon>
        <taxon>Actinomycetota</taxon>
        <taxon>Actinomycetes</taxon>
        <taxon>Micromonosporales</taxon>
        <taxon>Micromonosporaceae</taxon>
        <taxon>Actinoplanes</taxon>
    </lineage>
</organism>
<accession>A0A919KC05</accession>
<dbReference type="AlphaFoldDB" id="A0A919KC05"/>
<dbReference type="EMBL" id="BOMW01000004">
    <property type="protein sequence ID" value="GIF02770.1"/>
    <property type="molecule type" value="Genomic_DNA"/>
</dbReference>
<evidence type="ECO:0008006" key="3">
    <source>
        <dbReference type="Google" id="ProtNLM"/>
    </source>
</evidence>
<protein>
    <recommendedName>
        <fullName evidence="3">Methyltransferase family protein</fullName>
    </recommendedName>
</protein>
<keyword evidence="2" id="KW-1185">Reference proteome</keyword>
<comment type="caution">
    <text evidence="1">The sequence shown here is derived from an EMBL/GenBank/DDBJ whole genome shotgun (WGS) entry which is preliminary data.</text>
</comment>
<dbReference type="InterPro" id="IPR029063">
    <property type="entry name" value="SAM-dependent_MTases_sf"/>
</dbReference>
<name>A0A919KC05_9ACTN</name>
<evidence type="ECO:0000313" key="2">
    <source>
        <dbReference type="Proteomes" id="UP000629619"/>
    </source>
</evidence>
<sequence>MNPDYLATLDALRRAFGPASETPLLVDIMAKHFGRPGTISMLDVGIGNGVSARKVAEGLSRNGIHVELTGIDPYLPPSAYQLNWPRKPHLAASGLASFDPGSTYDVVNATQCLYYLGDESAALRKLASLVSPGGILTITVWDDGCTLKKIHDAYLAPGRPSPSGMGVSRALAGVPSLTGPSQVYRFAGTIRLAGNDGTILDAILDIAGRGAGSTGEARLRAKAYLRSLGTTAPRRNAIVTAGRAAEGAGI</sequence>
<reference evidence="1" key="1">
    <citation type="submission" date="2021-01" db="EMBL/GenBank/DDBJ databases">
        <title>Whole genome shotgun sequence of Actinoplanes siamensis NBRC 109076.</title>
        <authorList>
            <person name="Komaki H."/>
            <person name="Tamura T."/>
        </authorList>
    </citation>
    <scope>NUCLEOTIDE SEQUENCE</scope>
    <source>
        <strain evidence="1">NBRC 109076</strain>
    </source>
</reference>
<dbReference type="SUPFAM" id="SSF53335">
    <property type="entry name" value="S-adenosyl-L-methionine-dependent methyltransferases"/>
    <property type="match status" value="1"/>
</dbReference>
<dbReference type="Proteomes" id="UP000629619">
    <property type="component" value="Unassembled WGS sequence"/>
</dbReference>
<proteinExistence type="predicted"/>
<dbReference type="Pfam" id="PF13489">
    <property type="entry name" value="Methyltransf_23"/>
    <property type="match status" value="1"/>
</dbReference>
<dbReference type="CDD" id="cd02440">
    <property type="entry name" value="AdoMet_MTases"/>
    <property type="match status" value="1"/>
</dbReference>
<gene>
    <name evidence="1" type="ORF">Asi03nite_03080</name>
</gene>